<proteinExistence type="predicted"/>
<reference evidence="2" key="1">
    <citation type="submission" date="2024-07" db="EMBL/GenBank/DDBJ databases">
        <title>Two chromosome-level genome assemblies of Korean endemic species Abeliophyllum distichum and Forsythia ovata (Oleaceae).</title>
        <authorList>
            <person name="Jang H."/>
        </authorList>
    </citation>
    <scope>NUCLEOTIDE SEQUENCE [LARGE SCALE GENOMIC DNA]</scope>
</reference>
<protein>
    <submittedName>
        <fullName evidence="1">Uncharacterized protein</fullName>
    </submittedName>
</protein>
<evidence type="ECO:0000313" key="1">
    <source>
        <dbReference type="EMBL" id="KAL2457075.1"/>
    </source>
</evidence>
<comment type="caution">
    <text evidence="1">The sequence shown here is derived from an EMBL/GenBank/DDBJ whole genome shotgun (WGS) entry which is preliminary data.</text>
</comment>
<keyword evidence="2" id="KW-1185">Reference proteome</keyword>
<accession>A0ABD1NZN5</accession>
<gene>
    <name evidence="1" type="ORF">Fot_56486</name>
</gene>
<name>A0ABD1NZN5_9LAMI</name>
<evidence type="ECO:0000313" key="2">
    <source>
        <dbReference type="Proteomes" id="UP001604277"/>
    </source>
</evidence>
<dbReference type="Proteomes" id="UP001604277">
    <property type="component" value="Unassembled WGS sequence"/>
</dbReference>
<sequence>MALPLLPAFSRPLRSPIKQGDGTLDLRLSFGYKSPPRLVIRLVSYEKSGKTIKSTSKQAAYRKNPLCFLAFVDHYTGEFCSLRLRWAPDLPIPRSKSYDLGRFSFSVRFD</sequence>
<organism evidence="1 2">
    <name type="scientific">Forsythia ovata</name>
    <dbReference type="NCBI Taxonomy" id="205694"/>
    <lineage>
        <taxon>Eukaryota</taxon>
        <taxon>Viridiplantae</taxon>
        <taxon>Streptophyta</taxon>
        <taxon>Embryophyta</taxon>
        <taxon>Tracheophyta</taxon>
        <taxon>Spermatophyta</taxon>
        <taxon>Magnoliopsida</taxon>
        <taxon>eudicotyledons</taxon>
        <taxon>Gunneridae</taxon>
        <taxon>Pentapetalae</taxon>
        <taxon>asterids</taxon>
        <taxon>lamiids</taxon>
        <taxon>Lamiales</taxon>
        <taxon>Oleaceae</taxon>
        <taxon>Forsythieae</taxon>
        <taxon>Forsythia</taxon>
    </lineage>
</organism>
<dbReference type="EMBL" id="JBFOLJ010000045">
    <property type="protein sequence ID" value="KAL2457075.1"/>
    <property type="molecule type" value="Genomic_DNA"/>
</dbReference>
<dbReference type="AlphaFoldDB" id="A0ABD1NZN5"/>